<dbReference type="GO" id="GO:0001716">
    <property type="term" value="F:L-amino-acid oxidase activity"/>
    <property type="evidence" value="ECO:0007669"/>
    <property type="project" value="TreeGrafter"/>
</dbReference>
<organism evidence="2 3">
    <name type="scientific">Aspergillus tamarii</name>
    <dbReference type="NCBI Taxonomy" id="41984"/>
    <lineage>
        <taxon>Eukaryota</taxon>
        <taxon>Fungi</taxon>
        <taxon>Dikarya</taxon>
        <taxon>Ascomycota</taxon>
        <taxon>Pezizomycotina</taxon>
        <taxon>Eurotiomycetes</taxon>
        <taxon>Eurotiomycetidae</taxon>
        <taxon>Eurotiales</taxon>
        <taxon>Aspergillaceae</taxon>
        <taxon>Aspergillus</taxon>
        <taxon>Aspergillus subgen. Circumdati</taxon>
    </lineage>
</organism>
<evidence type="ECO:0000259" key="1">
    <source>
        <dbReference type="Pfam" id="PF01593"/>
    </source>
</evidence>
<protein>
    <submittedName>
        <fullName evidence="2">FAD/NAD(P)-binding domain-containing protein</fullName>
    </submittedName>
</protein>
<feature type="domain" description="Amine oxidase" evidence="1">
    <location>
        <begin position="63"/>
        <end position="544"/>
    </location>
</feature>
<dbReference type="InterPro" id="IPR050281">
    <property type="entry name" value="Flavin_monoamine_oxidase"/>
</dbReference>
<dbReference type="Gene3D" id="3.90.660.10">
    <property type="match status" value="1"/>
</dbReference>
<keyword evidence="3" id="KW-1185">Reference proteome</keyword>
<dbReference type="EMBL" id="ML738736">
    <property type="protein sequence ID" value="KAE8157073.1"/>
    <property type="molecule type" value="Genomic_DNA"/>
</dbReference>
<dbReference type="InterPro" id="IPR036188">
    <property type="entry name" value="FAD/NAD-bd_sf"/>
</dbReference>
<dbReference type="Gene3D" id="3.50.50.60">
    <property type="entry name" value="FAD/NAD(P)-binding domain"/>
    <property type="match status" value="1"/>
</dbReference>
<name>A0A5N6UF23_ASPTM</name>
<accession>A0A5N6UF23</accession>
<evidence type="ECO:0000313" key="3">
    <source>
        <dbReference type="Proteomes" id="UP000326950"/>
    </source>
</evidence>
<gene>
    <name evidence="2" type="ORF">BDV40DRAFT_293004</name>
</gene>
<dbReference type="OrthoDB" id="7777654at2759"/>
<dbReference type="SUPFAM" id="SSF54373">
    <property type="entry name" value="FAD-linked reductases, C-terminal domain"/>
    <property type="match status" value="1"/>
</dbReference>
<dbReference type="PANTHER" id="PTHR10742">
    <property type="entry name" value="FLAVIN MONOAMINE OXIDASE"/>
    <property type="match status" value="1"/>
</dbReference>
<dbReference type="GO" id="GO:0009063">
    <property type="term" value="P:amino acid catabolic process"/>
    <property type="evidence" value="ECO:0007669"/>
    <property type="project" value="TreeGrafter"/>
</dbReference>
<reference evidence="2 3" key="1">
    <citation type="submission" date="2019-04" db="EMBL/GenBank/DDBJ databases">
        <title>Friends and foes A comparative genomics study of 23 Aspergillus species from section Flavi.</title>
        <authorList>
            <consortium name="DOE Joint Genome Institute"/>
            <person name="Kjaerbolling I."/>
            <person name="Vesth T."/>
            <person name="Frisvad J.C."/>
            <person name="Nybo J.L."/>
            <person name="Theobald S."/>
            <person name="Kildgaard S."/>
            <person name="Isbrandt T."/>
            <person name="Kuo A."/>
            <person name="Sato A."/>
            <person name="Lyhne E.K."/>
            <person name="Kogle M.E."/>
            <person name="Wiebenga A."/>
            <person name="Kun R.S."/>
            <person name="Lubbers R.J."/>
            <person name="Makela M.R."/>
            <person name="Barry K."/>
            <person name="Chovatia M."/>
            <person name="Clum A."/>
            <person name="Daum C."/>
            <person name="Haridas S."/>
            <person name="He G."/>
            <person name="LaButti K."/>
            <person name="Lipzen A."/>
            <person name="Mondo S."/>
            <person name="Riley R."/>
            <person name="Salamov A."/>
            <person name="Simmons B.A."/>
            <person name="Magnuson J.K."/>
            <person name="Henrissat B."/>
            <person name="Mortensen U.H."/>
            <person name="Larsen T.O."/>
            <person name="Devries R.P."/>
            <person name="Grigoriev I.V."/>
            <person name="Machida M."/>
            <person name="Baker S.E."/>
            <person name="Andersen M.R."/>
        </authorList>
    </citation>
    <scope>NUCLEOTIDE SEQUENCE [LARGE SCALE GENOMIC DNA]</scope>
    <source>
        <strain evidence="2 3">CBS 117626</strain>
    </source>
</reference>
<evidence type="ECO:0000313" key="2">
    <source>
        <dbReference type="EMBL" id="KAE8157073.1"/>
    </source>
</evidence>
<dbReference type="InterPro" id="IPR002937">
    <property type="entry name" value="Amino_oxidase"/>
</dbReference>
<dbReference type="PANTHER" id="PTHR10742:SF342">
    <property type="entry name" value="AMINE OXIDASE"/>
    <property type="match status" value="1"/>
</dbReference>
<dbReference type="AlphaFoldDB" id="A0A5N6UF23"/>
<dbReference type="Pfam" id="PF01593">
    <property type="entry name" value="Amino_oxidase"/>
    <property type="match status" value="1"/>
</dbReference>
<dbReference type="SUPFAM" id="SSF51905">
    <property type="entry name" value="FAD/NAD(P)-binding domain"/>
    <property type="match status" value="1"/>
</dbReference>
<sequence length="599" mass="66906">MSIVSHLLAWLTSRIELNCPLEFASTLSDADSQRLPRPPISLLDRPDCGPTSPINIGIVGAGISGLYLAMLLDELQIPFLTYDILESSERTGGRVFTYRFGGNTKDYYDVGAMRFPNASTIPPLRRTIDFFQTIGVKLIPYDMKGENCPHMFNSIRHIPGSSATCGFDPFKMSVSNGGLVPDGTISEGAEAILQRTFRPFKNRLAEDFGAGFRELLKFDHYTMRDYLRHEMGYDFYSIWYLETICSASGLYDQSLSEAVLDSLDFDYTSGSGGDVDWYQIEGGTSQVVDWMERKILRKPIHGKRVRKMSYNEHEAAYPVGVEADGEAQIRKYTAVFNTTSLPCLRRMELKGNILSAGQKAAIQSVHYDSSTKVAVKFKRQWWSSHCGIRGGQASTDLPIRTCVYPSGSSTSTVLLCSYTWGQDAQQLGSLADQNSSRSQSELKQLLIHNLALLHQECQGSPSSPHNYSKMYDIIQNEYESHHAVNWYNDPHSSGAFAYFGPGQFVNFYPELVKPAADGHVYLVGEACSAHHGWIAGALESVRRALAQFIHKLALNNQISADVLQKAWDKLGCVEEIEPEVLEWHVFLGELSKQMKITSI</sequence>
<proteinExistence type="predicted"/>
<dbReference type="Proteomes" id="UP000326950">
    <property type="component" value="Unassembled WGS sequence"/>
</dbReference>
<dbReference type="Gene3D" id="1.10.10.1620">
    <property type="match status" value="1"/>
</dbReference>